<name>A0ACC1HF06_9FUNG</name>
<reference evidence="1" key="1">
    <citation type="submission" date="2022-06" db="EMBL/GenBank/DDBJ databases">
        <title>Phylogenomic reconstructions and comparative analyses of Kickxellomycotina fungi.</title>
        <authorList>
            <person name="Reynolds N.K."/>
            <person name="Stajich J.E."/>
            <person name="Barry K."/>
            <person name="Grigoriev I.V."/>
            <person name="Crous P."/>
            <person name="Smith M.E."/>
        </authorList>
    </citation>
    <scope>NUCLEOTIDE SEQUENCE</scope>
    <source>
        <strain evidence="1">RSA 2271</strain>
    </source>
</reference>
<organism evidence="1 2">
    <name type="scientific">Spiromyces aspiralis</name>
    <dbReference type="NCBI Taxonomy" id="68401"/>
    <lineage>
        <taxon>Eukaryota</taxon>
        <taxon>Fungi</taxon>
        <taxon>Fungi incertae sedis</taxon>
        <taxon>Zoopagomycota</taxon>
        <taxon>Kickxellomycotina</taxon>
        <taxon>Kickxellomycetes</taxon>
        <taxon>Kickxellales</taxon>
        <taxon>Kickxellaceae</taxon>
        <taxon>Spiromyces</taxon>
    </lineage>
</organism>
<dbReference type="EMBL" id="JAMZIH010007637">
    <property type="protein sequence ID" value="KAJ1672919.1"/>
    <property type="molecule type" value="Genomic_DNA"/>
</dbReference>
<evidence type="ECO:0000313" key="1">
    <source>
        <dbReference type="EMBL" id="KAJ1672919.1"/>
    </source>
</evidence>
<dbReference type="Proteomes" id="UP001145114">
    <property type="component" value="Unassembled WGS sequence"/>
</dbReference>
<protein>
    <submittedName>
        <fullName evidence="1">Uncharacterized protein</fullName>
    </submittedName>
</protein>
<comment type="caution">
    <text evidence="1">The sequence shown here is derived from an EMBL/GenBank/DDBJ whole genome shotgun (WGS) entry which is preliminary data.</text>
</comment>
<evidence type="ECO:0000313" key="2">
    <source>
        <dbReference type="Proteomes" id="UP001145114"/>
    </source>
</evidence>
<proteinExistence type="predicted"/>
<sequence>MSNPPASVSQPQQIANPRPLAGGTSGPKYPTGPKKSLLCKVQKQGRKYFDSGDYAMSKAGKTDGTVGDKHPSPENIPHHVIGKSPASSPASSGKLLLHEKTTGAASGVRSSGQGRPAEGRPLRPSFAQTLPPGIRESVLRSQQQQQPQQQQQQRPAPQ</sequence>
<keyword evidence="2" id="KW-1185">Reference proteome</keyword>
<accession>A0ACC1HF06</accession>
<gene>
    <name evidence="1" type="ORF">EV182_006233</name>
</gene>